<dbReference type="EMBL" id="FO681347">
    <property type="protein sequence ID" value="CCV64333.1"/>
    <property type="molecule type" value="Genomic_DNA"/>
</dbReference>
<gene>
    <name evidence="1" type="ORF">BN85407560</name>
</gene>
<dbReference type="KEGG" id="apal:BN85407560"/>
<dbReference type="Proteomes" id="UP000032740">
    <property type="component" value="Chromosome"/>
</dbReference>
<proteinExistence type="predicted"/>
<sequence>MKKSSTLKTLFVLVIVIAAFIAFDKLVFNKEGLTDSSTPLIESKELSRNDFDLSYTHNGWTKVIATVIPKRDIKEIVLRVNYTDNNGSILKRETKIEYGLYKNQTYTIEFTNGIFETLKFSKFYVELVSGVRK</sequence>
<keyword evidence="2" id="KW-1185">Reference proteome</keyword>
<protein>
    <submittedName>
        <fullName evidence="1">Uncharacterized protein</fullName>
    </submittedName>
</protein>
<organism evidence="1 2">
    <name type="scientific">Alteracholeplasma palmae (strain ATCC 49389 / J233)</name>
    <name type="common">Acholeplasma palmae</name>
    <dbReference type="NCBI Taxonomy" id="1318466"/>
    <lineage>
        <taxon>Bacteria</taxon>
        <taxon>Bacillati</taxon>
        <taxon>Mycoplasmatota</taxon>
        <taxon>Mollicutes</taxon>
        <taxon>Acholeplasmatales</taxon>
        <taxon>Acholeplasmataceae</taxon>
        <taxon>Acholeplasma</taxon>
    </lineage>
</organism>
<accession>U4KKW5</accession>
<evidence type="ECO:0000313" key="1">
    <source>
        <dbReference type="EMBL" id="CCV64333.1"/>
    </source>
</evidence>
<name>U4KKW5_ALTPJ</name>
<dbReference type="AlphaFoldDB" id="U4KKW5"/>
<evidence type="ECO:0000313" key="2">
    <source>
        <dbReference type="Proteomes" id="UP000032740"/>
    </source>
</evidence>
<reference evidence="1 2" key="1">
    <citation type="journal article" date="2013" name="J. Mol. Microbiol. Biotechnol.">
        <title>Analysis of the Complete Genomes of Acholeplasma brassicae , A. palmae and A. laidlawii and Their Comparison to the Obligate Parasites from ' Candidatus Phytoplasma'.</title>
        <authorList>
            <person name="Kube M."/>
            <person name="Siewert C."/>
            <person name="Migdoll A.M."/>
            <person name="Duduk B."/>
            <person name="Holz S."/>
            <person name="Rabus R."/>
            <person name="Seemuller E."/>
            <person name="Mitrovic J."/>
            <person name="Muller I."/>
            <person name="Buttner C."/>
            <person name="Reinhardt R."/>
        </authorList>
    </citation>
    <scope>NUCLEOTIDE SEQUENCE [LARGE SCALE GENOMIC DNA]</scope>
    <source>
        <strain evidence="1 2">J233</strain>
    </source>
</reference>
<dbReference type="HOGENOM" id="CLU_1902084_0_0_14"/>
<dbReference type="RefSeq" id="WP_026659031.1">
    <property type="nucleotide sequence ID" value="NC_022538.1"/>
</dbReference>